<evidence type="ECO:0000256" key="1">
    <source>
        <dbReference type="SAM" id="Phobius"/>
    </source>
</evidence>
<evidence type="ECO:0000256" key="2">
    <source>
        <dbReference type="SAM" id="SignalP"/>
    </source>
</evidence>
<organism evidence="3 4">
    <name type="scientific">Fibrella aquatilis</name>
    <dbReference type="NCBI Taxonomy" id="2817059"/>
    <lineage>
        <taxon>Bacteria</taxon>
        <taxon>Pseudomonadati</taxon>
        <taxon>Bacteroidota</taxon>
        <taxon>Cytophagia</taxon>
        <taxon>Cytophagales</taxon>
        <taxon>Spirosomataceae</taxon>
        <taxon>Fibrella</taxon>
    </lineage>
</organism>
<gene>
    <name evidence="3" type="ORF">J2I48_02885</name>
</gene>
<feature type="chain" id="PRO_5036977742" evidence="2">
    <location>
        <begin position="25"/>
        <end position="87"/>
    </location>
</feature>
<reference evidence="3 4" key="1">
    <citation type="submission" date="2021-03" db="EMBL/GenBank/DDBJ databases">
        <title>Fibrella sp. HMF5036 genome sequencing and assembly.</title>
        <authorList>
            <person name="Kang H."/>
            <person name="Kim H."/>
            <person name="Bae S."/>
            <person name="Joh K."/>
        </authorList>
    </citation>
    <scope>NUCLEOTIDE SEQUENCE [LARGE SCALE GENOMIC DNA]</scope>
    <source>
        <strain evidence="3 4">HMF5036</strain>
    </source>
</reference>
<dbReference type="EMBL" id="JAFMYU010000002">
    <property type="protein sequence ID" value="MBO0929918.1"/>
    <property type="molecule type" value="Genomic_DNA"/>
</dbReference>
<accession>A0A939JY29</accession>
<name>A0A939JY29_9BACT</name>
<comment type="caution">
    <text evidence="3">The sequence shown here is derived from an EMBL/GenBank/DDBJ whole genome shotgun (WGS) entry which is preliminary data.</text>
</comment>
<keyword evidence="1" id="KW-0812">Transmembrane</keyword>
<keyword evidence="2" id="KW-0732">Signal</keyword>
<feature type="signal peptide" evidence="2">
    <location>
        <begin position="1"/>
        <end position="24"/>
    </location>
</feature>
<evidence type="ECO:0000313" key="4">
    <source>
        <dbReference type="Proteomes" id="UP000664795"/>
    </source>
</evidence>
<dbReference type="Proteomes" id="UP000664795">
    <property type="component" value="Unassembled WGS sequence"/>
</dbReference>
<keyword evidence="1" id="KW-0472">Membrane</keyword>
<keyword evidence="1" id="KW-1133">Transmembrane helix</keyword>
<dbReference type="Pfam" id="PF20077">
    <property type="entry name" value="CcmD_alt"/>
    <property type="match status" value="1"/>
</dbReference>
<feature type="transmembrane region" description="Helical" evidence="1">
    <location>
        <begin position="40"/>
        <end position="60"/>
    </location>
</feature>
<proteinExistence type="predicted"/>
<evidence type="ECO:0000313" key="3">
    <source>
        <dbReference type="EMBL" id="MBO0929918.1"/>
    </source>
</evidence>
<keyword evidence="4" id="KW-1185">Reference proteome</keyword>
<dbReference type="AlphaFoldDB" id="A0A939JY29"/>
<protein>
    <submittedName>
        <fullName evidence="3">CcmD family protein</fullName>
    </submittedName>
</protein>
<sequence length="87" mass="9825">MSRSFLSRFSLIMTLLLVSQNLMAQQTVEMADQLRADGKIWVVVAVIATVFFGIIIYLVSLDRKIGKLEREVGEQQLQSAKRPVSKI</sequence>